<dbReference type="GO" id="GO:0043958">
    <property type="term" value="F:acryloyl-CoA reductase (NADH) activity"/>
    <property type="evidence" value="ECO:0007669"/>
    <property type="project" value="UniProtKB-EC"/>
</dbReference>
<dbReference type="Proteomes" id="UP001235343">
    <property type="component" value="Unassembled WGS sequence"/>
</dbReference>
<dbReference type="PANTHER" id="PTHR43677">
    <property type="entry name" value="SHORT-CHAIN DEHYDROGENASE/REDUCTASE"/>
    <property type="match status" value="1"/>
</dbReference>
<dbReference type="CDD" id="cd08289">
    <property type="entry name" value="MDR_yhfp_like"/>
    <property type="match status" value="1"/>
</dbReference>
<feature type="domain" description="Enoyl reductase (ER)" evidence="1">
    <location>
        <begin position="19"/>
        <end position="327"/>
    </location>
</feature>
<protein>
    <submittedName>
        <fullName evidence="2">Acryloyl-CoA reductase</fullName>
        <ecNumber evidence="2">1.3.1.95</ecNumber>
    </submittedName>
</protein>
<dbReference type="SMART" id="SM00829">
    <property type="entry name" value="PKS_ER"/>
    <property type="match status" value="1"/>
</dbReference>
<dbReference type="Pfam" id="PF00107">
    <property type="entry name" value="ADH_zinc_N"/>
    <property type="match status" value="1"/>
</dbReference>
<evidence type="ECO:0000313" key="3">
    <source>
        <dbReference type="Proteomes" id="UP001235343"/>
    </source>
</evidence>
<dbReference type="Gene3D" id="3.40.50.720">
    <property type="entry name" value="NAD(P)-binding Rossmann-like Domain"/>
    <property type="match status" value="1"/>
</dbReference>
<dbReference type="PANTHER" id="PTHR43677:SF1">
    <property type="entry name" value="ACRYLYL-COA REDUCTASE ACUI-RELATED"/>
    <property type="match status" value="1"/>
</dbReference>
<keyword evidence="2" id="KW-0560">Oxidoreductase</keyword>
<proteinExistence type="predicted"/>
<comment type="caution">
    <text evidence="2">The sequence shown here is derived from an EMBL/GenBank/DDBJ whole genome shotgun (WGS) entry which is preliminary data.</text>
</comment>
<dbReference type="InterPro" id="IPR020843">
    <property type="entry name" value="ER"/>
</dbReference>
<accession>A0ABT7L1K1</accession>
<dbReference type="Gene3D" id="3.90.180.10">
    <property type="entry name" value="Medium-chain alcohol dehydrogenases, catalytic domain"/>
    <property type="match status" value="1"/>
</dbReference>
<dbReference type="SUPFAM" id="SSF51735">
    <property type="entry name" value="NAD(P)-binding Rossmann-fold domains"/>
    <property type="match status" value="1"/>
</dbReference>
<organism evidence="2 3">
    <name type="scientific">Aquibacillus rhizosphaerae</name>
    <dbReference type="NCBI Taxonomy" id="3051431"/>
    <lineage>
        <taxon>Bacteria</taxon>
        <taxon>Bacillati</taxon>
        <taxon>Bacillota</taxon>
        <taxon>Bacilli</taxon>
        <taxon>Bacillales</taxon>
        <taxon>Bacillaceae</taxon>
        <taxon>Aquibacillus</taxon>
    </lineage>
</organism>
<dbReference type="InterPro" id="IPR036291">
    <property type="entry name" value="NAD(P)-bd_dom_sf"/>
</dbReference>
<dbReference type="NCBIfam" id="TIGR02823">
    <property type="entry name" value="oxido_YhdH"/>
    <property type="match status" value="1"/>
</dbReference>
<dbReference type="Pfam" id="PF08240">
    <property type="entry name" value="ADH_N"/>
    <property type="match status" value="1"/>
</dbReference>
<dbReference type="InterPro" id="IPR011032">
    <property type="entry name" value="GroES-like_sf"/>
</dbReference>
<dbReference type="EMBL" id="JASTZU010000003">
    <property type="protein sequence ID" value="MDL4839015.1"/>
    <property type="molecule type" value="Genomic_DNA"/>
</dbReference>
<evidence type="ECO:0000313" key="2">
    <source>
        <dbReference type="EMBL" id="MDL4839015.1"/>
    </source>
</evidence>
<name>A0ABT7L1K1_9BACI</name>
<dbReference type="SUPFAM" id="SSF50129">
    <property type="entry name" value="GroES-like"/>
    <property type="match status" value="1"/>
</dbReference>
<dbReference type="InterPro" id="IPR014188">
    <property type="entry name" value="Acrylyl-CoA_reductase_AcuI"/>
</dbReference>
<dbReference type="InterPro" id="IPR051397">
    <property type="entry name" value="Zn-ADH-like_protein"/>
</dbReference>
<dbReference type="RefSeq" id="WP_285929811.1">
    <property type="nucleotide sequence ID" value="NZ_JASTZU010000003.1"/>
</dbReference>
<gene>
    <name evidence="2" type="ORF">QQS35_00810</name>
</gene>
<dbReference type="EC" id="1.3.1.95" evidence="2"/>
<sequence length="333" mass="35899">MVETFKAFKLRQQDNEFTSQIEKMTLPELPTSDVLIRVHYSSVNYKDGLASTPKSTIVKQYPFVPGIDLAGVVEESNDDRFNKGDKVIATSYEIGVSHFGGFSEYASIPADWIVPLPEGLTLKEAMVYGTAGFTAALSIQRLEENGVTPNKGNVLVTGATGGVGTLAIAMLNKLGYQVTASTGKLSSMDFLKQLGATNVITREDVYEEKVPALAKQHWAAAVDPVGGQTLASMLSKINYGGSVAVSGLTGGTSVPTTVFPFILRGVSLIGIDSVYCPMNIRKKIWDRMANDLKPENMGSLTKEIHLEELSTSLNNILEGKSLGRTVVNLIDEN</sequence>
<dbReference type="InterPro" id="IPR013154">
    <property type="entry name" value="ADH-like_N"/>
</dbReference>
<keyword evidence="3" id="KW-1185">Reference proteome</keyword>
<reference evidence="2 3" key="1">
    <citation type="submission" date="2023-06" db="EMBL/GenBank/DDBJ databases">
        <title>Aquibacillus rhizosphaerae LR5S19.</title>
        <authorList>
            <person name="Sun J.-Q."/>
        </authorList>
    </citation>
    <scope>NUCLEOTIDE SEQUENCE [LARGE SCALE GENOMIC DNA]</scope>
    <source>
        <strain evidence="2 3">LR5S19</strain>
    </source>
</reference>
<dbReference type="InterPro" id="IPR013149">
    <property type="entry name" value="ADH-like_C"/>
</dbReference>
<evidence type="ECO:0000259" key="1">
    <source>
        <dbReference type="SMART" id="SM00829"/>
    </source>
</evidence>